<comment type="caution">
    <text evidence="2">The sequence shown here is derived from an EMBL/GenBank/DDBJ whole genome shotgun (WGS) entry which is preliminary data.</text>
</comment>
<sequence>MQGRKHTHSGFSLISLMIASAISLFLVGGIGKIYLDTKNAFNARAAISVATEKYRFVFQEMRRALIMAGRGVATSADSAAAYADGREDTGMRTFPAVDRYPDGIVNGVTHSGDEWSPAPEDSSIVAVRYAAGPAPCGLNDETVGDGTVTVRFLVDSEGDLNCQVYQNGSLIQSQPIAADISQMRVLYGIDTDREPDGVANLYLTADHVESHNWMNVVSIRIGLVVSSGVGYELPRPYRPQTPEELDLLGATFTTPDNNFIYKSASTTISLRNLHHMDRQFADN</sequence>
<keyword evidence="1" id="KW-1133">Transmembrane helix</keyword>
<dbReference type="AlphaFoldDB" id="A0A9E4TVB6"/>
<feature type="transmembrane region" description="Helical" evidence="1">
    <location>
        <begin position="12"/>
        <end position="35"/>
    </location>
</feature>
<evidence type="ECO:0000313" key="3">
    <source>
        <dbReference type="Proteomes" id="UP000886674"/>
    </source>
</evidence>
<keyword evidence="1" id="KW-0472">Membrane</keyword>
<reference evidence="2" key="1">
    <citation type="journal article" date="2021" name="Proc. Natl. Acad. Sci. U.S.A.">
        <title>Global biogeography of chemosynthetic symbionts reveals both localized and globally distributed symbiont groups. .</title>
        <authorList>
            <person name="Osvatic J.T."/>
            <person name="Wilkins L.G.E."/>
            <person name="Leibrecht L."/>
            <person name="Leray M."/>
            <person name="Zauner S."/>
            <person name="Polzin J."/>
            <person name="Camacho Y."/>
            <person name="Gros O."/>
            <person name="van Gils J.A."/>
            <person name="Eisen J.A."/>
            <person name="Petersen J.M."/>
            <person name="Yuen B."/>
        </authorList>
    </citation>
    <scope>NUCLEOTIDE SEQUENCE</scope>
    <source>
        <strain evidence="2">MAGclacostrist055</strain>
    </source>
</reference>
<proteinExistence type="predicted"/>
<name>A0A9E4TVB6_9GAMM</name>
<evidence type="ECO:0000313" key="2">
    <source>
        <dbReference type="EMBL" id="MCG7980756.1"/>
    </source>
</evidence>
<dbReference type="Proteomes" id="UP000886674">
    <property type="component" value="Unassembled WGS sequence"/>
</dbReference>
<accession>A0A9E4TVB6</accession>
<organism evidence="2 3">
    <name type="scientific">Candidatus Thiodiazotropha taylori</name>
    <dbReference type="NCBI Taxonomy" id="2792791"/>
    <lineage>
        <taxon>Bacteria</taxon>
        <taxon>Pseudomonadati</taxon>
        <taxon>Pseudomonadota</taxon>
        <taxon>Gammaproteobacteria</taxon>
        <taxon>Chromatiales</taxon>
        <taxon>Sedimenticolaceae</taxon>
        <taxon>Candidatus Thiodiazotropha</taxon>
    </lineage>
</organism>
<dbReference type="InterPro" id="IPR032092">
    <property type="entry name" value="PilW"/>
</dbReference>
<gene>
    <name evidence="2" type="ORF">JAY77_21740</name>
</gene>
<dbReference type="Pfam" id="PF16074">
    <property type="entry name" value="PilW"/>
    <property type="match status" value="1"/>
</dbReference>
<dbReference type="EMBL" id="JAEPCR010000154">
    <property type="protein sequence ID" value="MCG7980756.1"/>
    <property type="molecule type" value="Genomic_DNA"/>
</dbReference>
<evidence type="ECO:0000256" key="1">
    <source>
        <dbReference type="SAM" id="Phobius"/>
    </source>
</evidence>
<keyword evidence="1" id="KW-0812">Transmembrane</keyword>
<dbReference type="GO" id="GO:0043683">
    <property type="term" value="P:type IV pilus assembly"/>
    <property type="evidence" value="ECO:0007669"/>
    <property type="project" value="InterPro"/>
</dbReference>
<protein>
    <submittedName>
        <fullName evidence="2">PilW family protein</fullName>
    </submittedName>
</protein>